<evidence type="ECO:0000256" key="9">
    <source>
        <dbReference type="ARBA" id="ARBA00037335"/>
    </source>
</evidence>
<keyword evidence="4 15" id="KW-0418">Kinase</keyword>
<dbReference type="Pfam" id="PF07005">
    <property type="entry name" value="SBD_N"/>
    <property type="match status" value="1"/>
</dbReference>
<name>A0A7H9BUZ2_PARPN</name>
<dbReference type="SUPFAM" id="SSF142764">
    <property type="entry name" value="YgbK-like"/>
    <property type="match status" value="1"/>
</dbReference>
<keyword evidence="2" id="KW-0808">Transferase</keyword>
<keyword evidence="5" id="KW-0067">ATP-binding</keyword>
<evidence type="ECO:0000256" key="5">
    <source>
        <dbReference type="ARBA" id="ARBA00022840"/>
    </source>
</evidence>
<dbReference type="InterPro" id="IPR031475">
    <property type="entry name" value="NBD_C"/>
</dbReference>
<reference evidence="15 16" key="1">
    <citation type="submission" date="2020-07" db="EMBL/GenBank/DDBJ databases">
        <title>The complete genome of Paracoccus pantotrophus ACCC 10489.</title>
        <authorList>
            <person name="Si Y."/>
        </authorList>
    </citation>
    <scope>NUCLEOTIDE SEQUENCE [LARGE SCALE GENOMIC DNA]</scope>
    <source>
        <strain evidence="15 16">ACCC10489</strain>
    </source>
</reference>
<evidence type="ECO:0000256" key="7">
    <source>
        <dbReference type="ARBA" id="ARBA00035898"/>
    </source>
</evidence>
<dbReference type="AlphaFoldDB" id="A0A7H9BUZ2"/>
<dbReference type="GO" id="GO:0005524">
    <property type="term" value="F:ATP binding"/>
    <property type="evidence" value="ECO:0007669"/>
    <property type="project" value="UniProtKB-KW"/>
</dbReference>
<comment type="function">
    <text evidence="9">Catalyzes the ATP-dependent phosphorylation of 3-oxo-tetronate to 3-oxo-tetronate 4-phosphate.</text>
</comment>
<dbReference type="Gene3D" id="3.40.50.10840">
    <property type="entry name" value="Putative sugar-binding, N-terminal domain"/>
    <property type="match status" value="1"/>
</dbReference>
<evidence type="ECO:0000256" key="12">
    <source>
        <dbReference type="ARBA" id="ARBA00041377"/>
    </source>
</evidence>
<comment type="similarity">
    <text evidence="1">Belongs to the four-carbon acid sugar kinase family.</text>
</comment>
<gene>
    <name evidence="15" type="ORF">HYQ43_13310</name>
</gene>
<organism evidence="15 16">
    <name type="scientific">Paracoccus pantotrophus</name>
    <name type="common">Thiosphaera pantotropha</name>
    <dbReference type="NCBI Taxonomy" id="82367"/>
    <lineage>
        <taxon>Bacteria</taxon>
        <taxon>Pseudomonadati</taxon>
        <taxon>Pseudomonadota</taxon>
        <taxon>Alphaproteobacteria</taxon>
        <taxon>Rhodobacterales</taxon>
        <taxon>Paracoccaceae</taxon>
        <taxon>Paracoccus</taxon>
    </lineage>
</organism>
<keyword evidence="6" id="KW-0119">Carbohydrate metabolism</keyword>
<evidence type="ECO:0000313" key="16">
    <source>
        <dbReference type="Proteomes" id="UP000509322"/>
    </source>
</evidence>
<dbReference type="Pfam" id="PF17042">
    <property type="entry name" value="NBD_C"/>
    <property type="match status" value="1"/>
</dbReference>
<evidence type="ECO:0000256" key="6">
    <source>
        <dbReference type="ARBA" id="ARBA00023277"/>
    </source>
</evidence>
<evidence type="ECO:0000259" key="14">
    <source>
        <dbReference type="Pfam" id="PF17042"/>
    </source>
</evidence>
<dbReference type="Gene3D" id="3.40.980.20">
    <property type="entry name" value="Four-carbon acid sugar kinase, nucleotide binding domain"/>
    <property type="match status" value="1"/>
</dbReference>
<dbReference type="InterPro" id="IPR010737">
    <property type="entry name" value="4-carb_acid_sugar_kinase_N"/>
</dbReference>
<protein>
    <recommendedName>
        <fullName evidence="11">3-oxo-tetronate kinase</fullName>
        <ecNumber evidence="10">2.7.1.217</ecNumber>
    </recommendedName>
    <alternativeName>
        <fullName evidence="12">3-dehydrotetronate 4-kinase</fullName>
    </alternativeName>
</protein>
<evidence type="ECO:0000256" key="1">
    <source>
        <dbReference type="ARBA" id="ARBA00005715"/>
    </source>
</evidence>
<evidence type="ECO:0000259" key="13">
    <source>
        <dbReference type="Pfam" id="PF07005"/>
    </source>
</evidence>
<feature type="domain" description="Four-carbon acid sugar kinase N-terminal" evidence="13">
    <location>
        <begin position="3"/>
        <end position="224"/>
    </location>
</feature>
<evidence type="ECO:0000313" key="15">
    <source>
        <dbReference type="EMBL" id="QLH15200.1"/>
    </source>
</evidence>
<feature type="domain" description="Four-carbon acid sugar kinase nucleotide binding" evidence="14">
    <location>
        <begin position="253"/>
        <end position="411"/>
    </location>
</feature>
<comment type="catalytic activity">
    <reaction evidence="8">
        <text>3-dehydro-D-erythronate + ATP = 3-dehydro-4-O-phospho-D-erythronate + ADP + H(+)</text>
        <dbReference type="Rhea" id="RHEA:52556"/>
        <dbReference type="ChEBI" id="CHEBI:15378"/>
        <dbReference type="ChEBI" id="CHEBI:30616"/>
        <dbReference type="ChEBI" id="CHEBI:57958"/>
        <dbReference type="ChEBI" id="CHEBI:136593"/>
        <dbReference type="ChEBI" id="CHEBI:456216"/>
        <dbReference type="EC" id="2.7.1.217"/>
    </reaction>
</comment>
<evidence type="ECO:0000256" key="10">
    <source>
        <dbReference type="ARBA" id="ARBA00039095"/>
    </source>
</evidence>
<dbReference type="NCBIfam" id="NF043035">
    <property type="entry name" value="OxoTetrKin"/>
    <property type="match status" value="1"/>
</dbReference>
<dbReference type="InterPro" id="IPR050007">
    <property type="entry name" value="OtnK"/>
</dbReference>
<dbReference type="InterPro" id="IPR042213">
    <property type="entry name" value="NBD_C_sf"/>
</dbReference>
<evidence type="ECO:0000256" key="8">
    <source>
        <dbReference type="ARBA" id="ARBA00036346"/>
    </source>
</evidence>
<evidence type="ECO:0000256" key="11">
    <source>
        <dbReference type="ARBA" id="ARBA00039461"/>
    </source>
</evidence>
<dbReference type="InterPro" id="IPR037051">
    <property type="entry name" value="4-carb_acid_sugar_kinase_N_sf"/>
</dbReference>
<evidence type="ECO:0000256" key="2">
    <source>
        <dbReference type="ARBA" id="ARBA00022679"/>
    </source>
</evidence>
<dbReference type="EMBL" id="CP058690">
    <property type="protein sequence ID" value="QLH15200.1"/>
    <property type="molecule type" value="Genomic_DNA"/>
</dbReference>
<keyword evidence="3" id="KW-0547">Nucleotide-binding</keyword>
<accession>A0A7H9BUZ2</accession>
<dbReference type="GO" id="GO:0016301">
    <property type="term" value="F:kinase activity"/>
    <property type="evidence" value="ECO:0007669"/>
    <property type="project" value="UniProtKB-KW"/>
</dbReference>
<dbReference type="EC" id="2.7.1.217" evidence="10"/>
<sequence>MLLGAIADDLTGATDLSLILSRAGMSVIQVVGVPDEGADFGNADAVVVALKSRTIPAAEAVEQSLASARVLRARGARQLYFKYCSTFDSTAEGNIGPVTDALLDLIGETRTVACPAFPQNGRTVYQGHLFVGSQLLSDSPMKDHPLTPMRDADLRRVLAAQTARPVDLVAHATVTQGVEAVAAALAEAEGIAITDAICNADLMTLGKALAGYGLVTGGSALALGLPQNFRAAGLLAKDAGNADFTAPKGPGIMLAGSCSAATRQQVARAEANGIATLALDPLAIASGETRIEDALAFVAAHAGDPRPPLLYSSADPEAVARAQEKLGRAQAGVVVEAFLSGVARKLAEAGTRRFIVAGGETSGAVVEALGAMAVRIGPEIDPGVPWVVSTDPVAPMALALKSGNFGCEDFFAKAWDMLA</sequence>
<evidence type="ECO:0000256" key="3">
    <source>
        <dbReference type="ARBA" id="ARBA00022741"/>
    </source>
</evidence>
<dbReference type="RefSeq" id="WP_024845565.1">
    <property type="nucleotide sequence ID" value="NZ_CP038203.1"/>
</dbReference>
<comment type="catalytic activity">
    <reaction evidence="7">
        <text>3-dehydro-L-erythronate + ATP = 3-dehydro-4-O-phospho-L-erythronate + ADP + H(+)</text>
        <dbReference type="Rhea" id="RHEA:52552"/>
        <dbReference type="ChEBI" id="CHEBI:15378"/>
        <dbReference type="ChEBI" id="CHEBI:30616"/>
        <dbReference type="ChEBI" id="CHEBI:136592"/>
        <dbReference type="ChEBI" id="CHEBI:136670"/>
        <dbReference type="ChEBI" id="CHEBI:456216"/>
        <dbReference type="EC" id="2.7.1.217"/>
    </reaction>
</comment>
<evidence type="ECO:0000256" key="4">
    <source>
        <dbReference type="ARBA" id="ARBA00022777"/>
    </source>
</evidence>
<dbReference type="Proteomes" id="UP000509322">
    <property type="component" value="Chromosome 2"/>
</dbReference>
<proteinExistence type="inferred from homology"/>